<dbReference type="Proteomes" id="UP000027456">
    <property type="component" value="Unassembled WGS sequence"/>
</dbReference>
<dbReference type="HOGENOM" id="CLU_347865_0_0_1"/>
<dbReference type="SUPFAM" id="SSF52047">
    <property type="entry name" value="RNI-like"/>
    <property type="match status" value="1"/>
</dbReference>
<name>A0A074REJ7_9AGAM</name>
<evidence type="ECO:0000313" key="1">
    <source>
        <dbReference type="EMBL" id="KEP45561.1"/>
    </source>
</evidence>
<accession>A0A074REJ7</accession>
<keyword evidence="2" id="KW-1185">Reference proteome</keyword>
<evidence type="ECO:0000313" key="2">
    <source>
        <dbReference type="Proteomes" id="UP000027456"/>
    </source>
</evidence>
<dbReference type="EMBL" id="AZST01001680">
    <property type="protein sequence ID" value="KEP45561.1"/>
    <property type="molecule type" value="Genomic_DNA"/>
</dbReference>
<reference evidence="1 2" key="1">
    <citation type="submission" date="2013-12" db="EMBL/GenBank/DDBJ databases">
        <authorList>
            <person name="Cubeta M."/>
            <person name="Pakala S."/>
            <person name="Fedorova N."/>
            <person name="Thomas E."/>
            <person name="Dean R."/>
            <person name="Jabaji S."/>
            <person name="Neate S."/>
            <person name="Toda T."/>
            <person name="Tavantzis S."/>
            <person name="Vilgalys R."/>
            <person name="Bharathan N."/>
            <person name="Pakala S."/>
            <person name="Losada L.S."/>
            <person name="Zafar N."/>
            <person name="Nierman W."/>
        </authorList>
    </citation>
    <scope>NUCLEOTIDE SEQUENCE [LARGE SCALE GENOMIC DNA]</scope>
    <source>
        <strain evidence="1 2">123E</strain>
    </source>
</reference>
<dbReference type="OrthoDB" id="3256971at2759"/>
<comment type="caution">
    <text evidence="1">The sequence shown here is derived from an EMBL/GenBank/DDBJ whole genome shotgun (WGS) entry which is preliminary data.</text>
</comment>
<protein>
    <submittedName>
        <fullName evidence="1">Uncharacterized protein</fullName>
    </submittedName>
</protein>
<dbReference type="AlphaFoldDB" id="A0A074REJ7"/>
<sequence length="809" mass="92206">MQTISQRFWAIQEMQLAIIQHLDGQTCRHMAITSRANYQRFLAHGWQELVGIGNLFAILHDTLSVTPTGTNCPTVEIPPRYELNKTRILRFLAHAALVKTIDVHSNPDRFVHWQGLKHLRGLPVTANRTVVMPAVTHFRINVGNKHKRVEVAPFIHLVANLGLQEIWVSPNISQLYPRSSYEDVTEALDVLSWCSGGRVSLRRLAIYPDERLSRDRKIGYMLDPLFTVTADLRSLTTSIALFCHYLIHHLSVVPLERLEVQGHPLDHYQRDTSEFAEVELGEGAFSNLRHLLLQQVPIDFACDLLRVRSLANNVAVLHMETYERVYELAEERFLDTLQVLAQCTMLSELSFAVTIRNRYEIHMTYRIMAASLQPLIQQGLEVLRLSHVQILDSEGFQQFHYPDPVISYWANLRVLTITRQDLTANDMQYFAQLPNLVELGGNVALALTTPPNKPATNVFAKELTLSSQYRFFRHFDPNTDSCFIAAIVSFLDTMTPNGMVMNIDRLFIRGYPPDERDAVWLREILEGLKESGKKTPTALEWDDLAYRPCQGGEPIESSGLICYAHIRGRDTYASHENVDCSNSPSDNMQAALEIDDLTVVIGDGDRDDEEILDASEYPDDGRLSPRTRRCWLITRPGQKFTIHYRWNGRQRVGNKRGAGIFCVIHIDGYVVERAFLPLEKSGTGGTIAREWVVPGKFFLTPGKERKHFPFRFGERDITPDAEDKLEAACIKVVLFWARPNEDMEDPYPPRSEALARALVHELSMPARSPALRACVDLKDAEDSDVVENNMKVERVDDLDYTFLFFLHSA</sequence>
<gene>
    <name evidence="1" type="ORF">V565_260490</name>
</gene>
<feature type="non-terminal residue" evidence="1">
    <location>
        <position position="809"/>
    </location>
</feature>
<organism evidence="1 2">
    <name type="scientific">Rhizoctonia solani 123E</name>
    <dbReference type="NCBI Taxonomy" id="1423351"/>
    <lineage>
        <taxon>Eukaryota</taxon>
        <taxon>Fungi</taxon>
        <taxon>Dikarya</taxon>
        <taxon>Basidiomycota</taxon>
        <taxon>Agaricomycotina</taxon>
        <taxon>Agaricomycetes</taxon>
        <taxon>Cantharellales</taxon>
        <taxon>Ceratobasidiaceae</taxon>
        <taxon>Rhizoctonia</taxon>
    </lineage>
</organism>
<proteinExistence type="predicted"/>